<comment type="catalytic activity">
    <reaction evidence="1">
        <text>(9Z,12Z)-octadecadienoate + O2 = (11S)-hydroperoxy-(9Z,12Z)-octadecadienoate</text>
        <dbReference type="Rhea" id="RHEA:18993"/>
        <dbReference type="ChEBI" id="CHEBI:15379"/>
        <dbReference type="ChEBI" id="CHEBI:30245"/>
        <dbReference type="ChEBI" id="CHEBI:57467"/>
        <dbReference type="EC" id="1.13.11.45"/>
    </reaction>
</comment>
<dbReference type="GO" id="GO:0034440">
    <property type="term" value="P:lipid oxidation"/>
    <property type="evidence" value="ECO:0007669"/>
    <property type="project" value="InterPro"/>
</dbReference>
<organism evidence="10 11">
    <name type="scientific">Diatrype stigma</name>
    <dbReference type="NCBI Taxonomy" id="117547"/>
    <lineage>
        <taxon>Eukaryota</taxon>
        <taxon>Fungi</taxon>
        <taxon>Dikarya</taxon>
        <taxon>Ascomycota</taxon>
        <taxon>Pezizomycotina</taxon>
        <taxon>Sordariomycetes</taxon>
        <taxon>Xylariomycetidae</taxon>
        <taxon>Xylariales</taxon>
        <taxon>Diatrypaceae</taxon>
        <taxon>Diatrype</taxon>
    </lineage>
</organism>
<comment type="caution">
    <text evidence="10">The sequence shown here is derived from an EMBL/GenBank/DDBJ whole genome shotgun (WGS) entry which is preliminary data.</text>
</comment>
<protein>
    <recommendedName>
        <fullName evidence="4">Manganese lipoxygenase</fullName>
        <ecNumber evidence="3">1.13.11.45</ecNumber>
    </recommendedName>
</protein>
<dbReference type="PRINTS" id="PR00087">
    <property type="entry name" value="LIPOXYGENASE"/>
</dbReference>
<evidence type="ECO:0000256" key="4">
    <source>
        <dbReference type="ARBA" id="ARBA00021175"/>
    </source>
</evidence>
<evidence type="ECO:0000256" key="5">
    <source>
        <dbReference type="ARBA" id="ARBA00022723"/>
    </source>
</evidence>
<keyword evidence="7" id="KW-0560">Oxidoreductase</keyword>
<dbReference type="PROSITE" id="PS51393">
    <property type="entry name" value="LIPOXYGENASE_3"/>
    <property type="match status" value="1"/>
</dbReference>
<evidence type="ECO:0000256" key="2">
    <source>
        <dbReference type="ARBA" id="ARBA00001936"/>
    </source>
</evidence>
<dbReference type="SUPFAM" id="SSF48484">
    <property type="entry name" value="Lipoxigenase"/>
    <property type="match status" value="1"/>
</dbReference>
<keyword evidence="11" id="KW-1185">Reference proteome</keyword>
<keyword evidence="8" id="KW-0464">Manganese</keyword>
<dbReference type="InterPro" id="IPR036226">
    <property type="entry name" value="LipOase_C_sf"/>
</dbReference>
<gene>
    <name evidence="10" type="primary">SIRT2_2</name>
    <name evidence="10" type="ORF">SLS62_011320</name>
</gene>
<dbReference type="EC" id="1.13.11.45" evidence="3"/>
<dbReference type="PANTHER" id="PTHR11771">
    <property type="entry name" value="LIPOXYGENASE"/>
    <property type="match status" value="1"/>
</dbReference>
<evidence type="ECO:0000313" key="10">
    <source>
        <dbReference type="EMBL" id="KAK7739084.1"/>
    </source>
</evidence>
<dbReference type="InterPro" id="IPR013819">
    <property type="entry name" value="LipOase_C"/>
</dbReference>
<dbReference type="Gene3D" id="1.20.245.10">
    <property type="entry name" value="Lipoxygenase-1, Domain 5"/>
    <property type="match status" value="1"/>
</dbReference>
<name>A0AAN9UBH0_9PEZI</name>
<dbReference type="Proteomes" id="UP001320420">
    <property type="component" value="Unassembled WGS sequence"/>
</dbReference>
<keyword evidence="5" id="KW-0479">Metal-binding</keyword>
<evidence type="ECO:0000256" key="3">
    <source>
        <dbReference type="ARBA" id="ARBA00013178"/>
    </source>
</evidence>
<accession>A0AAN9UBH0</accession>
<keyword evidence="6" id="KW-0223">Dioxygenase</keyword>
<dbReference type="Pfam" id="PF00305">
    <property type="entry name" value="Lipoxygenase"/>
    <property type="match status" value="1"/>
</dbReference>
<dbReference type="GO" id="GO:0046872">
    <property type="term" value="F:metal ion binding"/>
    <property type="evidence" value="ECO:0007669"/>
    <property type="project" value="UniProtKB-KW"/>
</dbReference>
<comment type="cofactor">
    <cofactor evidence="2">
        <name>Mn(2+)</name>
        <dbReference type="ChEBI" id="CHEBI:29035"/>
    </cofactor>
</comment>
<dbReference type="InterPro" id="IPR000907">
    <property type="entry name" value="LipOase"/>
</dbReference>
<sequence>MAEATPAAPFLLTPGVAVVPEAACTVSGLEEIEGGWPSDVNKVPIPVFDTGVFVTELINEDILPKKFDASLTEEEHSAFQDNPETLLAKAKQQAEDRADQFVEGTYRGTQLALTKIYDLIEKKFGSFMDTANFEPTVPSPLTPDQKKAFFIFTDPATDKYPPHLNLAANKPANTGVSKAQGSAFSTADLFNKLRLAQLTTLLPTVIPKTFVGEVGAKIGEAAAWTVYGSMGRPDRGTTLADVENYNNRQSQKFWHQKDIFDLPNIGKPGGLIFIDAATDPQDSVMKAKISRRAEESPDSLYVQDYSYFRKAAGADDLSCTFREPDQEDGGKEKTVTRYGVASVCLFNLDDDGKLEPLAIIIDWRGSINESVFIYNRELDPIKQKDDWAWRYAKTCIQVGDWTQHNVTVHLCRTHLIEESVIVAANRTLPQSHEVFQLLYPHWQKTLSLNAAARSVLMPFVIVPLMPMPDQNAYQFLNSEYESFDFKGCYIPDDLRSRGFPPEKINDGKYHNYAWARCILSMWYKIRRFVKDMLLLRYTDADADLQVRQDEDVQNWSKEMRASVQEKGANIKTFPEFQTLDDLIDAVTMCIHIASPQHTSVNYLQNYYQAFVVNKPPCFYTPPPRSRDELLGYKEADLVAALPMNHPHEWLLASHVPYLLSFKPGDKESLIIYAASKYHVYKYKPGDKNAAIARAAARFYQDLAESDGEFQRYGEDTDDGTVVYNVLTPSWNAVSILI</sequence>
<evidence type="ECO:0000259" key="9">
    <source>
        <dbReference type="PROSITE" id="PS51393"/>
    </source>
</evidence>
<evidence type="ECO:0000256" key="6">
    <source>
        <dbReference type="ARBA" id="ARBA00022964"/>
    </source>
</evidence>
<dbReference type="GO" id="GO:0043651">
    <property type="term" value="P:linoleic acid metabolic process"/>
    <property type="evidence" value="ECO:0007669"/>
    <property type="project" value="UniProtKB-ARBA"/>
</dbReference>
<dbReference type="GO" id="GO:0050584">
    <property type="term" value="F:linoleate 11-lipoxygenase activity"/>
    <property type="evidence" value="ECO:0007669"/>
    <property type="project" value="UniProtKB-EC"/>
</dbReference>
<dbReference type="EMBL" id="JAKJXP020000192">
    <property type="protein sequence ID" value="KAK7739084.1"/>
    <property type="molecule type" value="Genomic_DNA"/>
</dbReference>
<evidence type="ECO:0000256" key="1">
    <source>
        <dbReference type="ARBA" id="ARBA00000366"/>
    </source>
</evidence>
<evidence type="ECO:0000256" key="8">
    <source>
        <dbReference type="ARBA" id="ARBA00023211"/>
    </source>
</evidence>
<proteinExistence type="predicted"/>
<dbReference type="AlphaFoldDB" id="A0AAN9UBH0"/>
<feature type="domain" description="Lipoxygenase" evidence="9">
    <location>
        <begin position="336"/>
        <end position="737"/>
    </location>
</feature>
<reference evidence="10 11" key="1">
    <citation type="submission" date="2024-02" db="EMBL/GenBank/DDBJ databases">
        <title>De novo assembly and annotation of 12 fungi associated with fruit tree decline syndrome in Ontario, Canada.</title>
        <authorList>
            <person name="Sulman M."/>
            <person name="Ellouze W."/>
            <person name="Ilyukhin E."/>
        </authorList>
    </citation>
    <scope>NUCLEOTIDE SEQUENCE [LARGE SCALE GENOMIC DNA]</scope>
    <source>
        <strain evidence="10 11">M11/M66-122</strain>
    </source>
</reference>
<evidence type="ECO:0000313" key="11">
    <source>
        <dbReference type="Proteomes" id="UP001320420"/>
    </source>
</evidence>
<evidence type="ECO:0000256" key="7">
    <source>
        <dbReference type="ARBA" id="ARBA00023002"/>
    </source>
</evidence>